<feature type="chain" id="PRO_5014796327" evidence="1">
    <location>
        <begin position="28"/>
        <end position="228"/>
    </location>
</feature>
<keyword evidence="3" id="KW-1185">Reference proteome</keyword>
<evidence type="ECO:0000313" key="3">
    <source>
        <dbReference type="Proteomes" id="UP000236454"/>
    </source>
</evidence>
<proteinExistence type="predicted"/>
<dbReference type="Pfam" id="PF13645">
    <property type="entry name" value="YkuD_2"/>
    <property type="match status" value="1"/>
</dbReference>
<dbReference type="PANTHER" id="PTHR38477:SF1">
    <property type="entry name" value="MUREIN L,D-TRANSPEPTIDASE CATALYTIC DOMAIN FAMILY PROTEIN"/>
    <property type="match status" value="1"/>
</dbReference>
<keyword evidence="1" id="KW-0732">Signal</keyword>
<dbReference type="RefSeq" id="WP_090248584.1">
    <property type="nucleotide sequence ID" value="NZ_FPAS01000002.1"/>
</dbReference>
<name>A0A1I7A1T5_9FLAO</name>
<dbReference type="STRING" id="477690.SAMN05216474_1821"/>
<organism evidence="2 3">
    <name type="scientific">Lishizhenia tianjinensis</name>
    <dbReference type="NCBI Taxonomy" id="477690"/>
    <lineage>
        <taxon>Bacteria</taxon>
        <taxon>Pseudomonadati</taxon>
        <taxon>Bacteroidota</taxon>
        <taxon>Flavobacteriia</taxon>
        <taxon>Flavobacteriales</taxon>
        <taxon>Crocinitomicaceae</taxon>
        <taxon>Lishizhenia</taxon>
    </lineage>
</organism>
<dbReference type="AlphaFoldDB" id="A0A1I7A1T5"/>
<dbReference type="OrthoDB" id="1247236at2"/>
<evidence type="ECO:0000313" key="2">
    <source>
        <dbReference type="EMBL" id="SFT68873.1"/>
    </source>
</evidence>
<feature type="signal peptide" evidence="1">
    <location>
        <begin position="1"/>
        <end position="27"/>
    </location>
</feature>
<gene>
    <name evidence="2" type="ORF">SAMN05216474_1821</name>
</gene>
<sequence>MQNLKLYLLSVSSVILLYLNNHCTVEAAEIKQEQITATIKNQDSLSVQTERDVLFERTQTFAHKALETIKTKGYNPKFCLLLDMSIHSGKNRFFVYNFEKDTLIHQGLVAHGCCDKPWGTDSTKLSPRFSNVENSHCSSLGKYKIGKRGYSDWGIHINYKLHGLDSTNSNAYQRFIVLHSWNAVSKQENYPRGTPEGWGCPAIENSLMKEVDSLLKTSEAPTLLWIYN</sequence>
<protein>
    <submittedName>
        <fullName evidence="2">L,D-transpeptidase catalytic domain</fullName>
    </submittedName>
</protein>
<dbReference type="PANTHER" id="PTHR38477">
    <property type="entry name" value="HYPOTHETICAL EXPORTED PROTEIN"/>
    <property type="match status" value="1"/>
</dbReference>
<reference evidence="2 3" key="1">
    <citation type="submission" date="2016-10" db="EMBL/GenBank/DDBJ databases">
        <authorList>
            <person name="de Groot N.N."/>
        </authorList>
    </citation>
    <scope>NUCLEOTIDE SEQUENCE [LARGE SCALE GENOMIC DNA]</scope>
    <source>
        <strain evidence="2 3">CGMCC 1.7005</strain>
    </source>
</reference>
<dbReference type="Proteomes" id="UP000236454">
    <property type="component" value="Unassembled WGS sequence"/>
</dbReference>
<evidence type="ECO:0000256" key="1">
    <source>
        <dbReference type="SAM" id="SignalP"/>
    </source>
</evidence>
<dbReference type="InterPro" id="IPR032676">
    <property type="entry name" value="YkuD_2"/>
</dbReference>
<dbReference type="EMBL" id="FPAS01000002">
    <property type="protein sequence ID" value="SFT68873.1"/>
    <property type="molecule type" value="Genomic_DNA"/>
</dbReference>
<accession>A0A1I7A1T5</accession>